<dbReference type="Gene3D" id="3.40.50.150">
    <property type="entry name" value="Vaccinia Virus protein VP39"/>
    <property type="match status" value="1"/>
</dbReference>
<sequence>MTIDPARIEGINRHETEFLYEEIFRRRTYLPEGLSLPPGAVVFDVGANIGVYSLFVHTVSPGARVYAFEPLPPVFAKLAANLARHGVDGTALPHGLSDVDGECEFTYYPGYTTMSARADYADTVAEKEFVKQQVLVDGAPEVREYVDELLDVRFRETAHRCRLRRLSSVLDELDVPRIDMLKIDVQRAELDVLRGIEDRHWPLVGQVVLEVHDQPGTATEGRVALVGGLLADQGLTVTVQQEDRLTGTDRYTLFAVRTTDRPGGQSSSGAPVRMA</sequence>
<dbReference type="PANTHER" id="PTHR34203">
    <property type="entry name" value="METHYLTRANSFERASE, FKBM FAMILY PROTEIN"/>
    <property type="match status" value="1"/>
</dbReference>
<comment type="caution">
    <text evidence="2">The sequence shown here is derived from an EMBL/GenBank/DDBJ whole genome shotgun (WGS) entry which is preliminary data.</text>
</comment>
<protein>
    <submittedName>
        <fullName evidence="2">FkbM family methyltransferase</fullName>
    </submittedName>
</protein>
<dbReference type="SUPFAM" id="SSF53335">
    <property type="entry name" value="S-adenosyl-L-methionine-dependent methyltransferases"/>
    <property type="match status" value="1"/>
</dbReference>
<dbReference type="InterPro" id="IPR006342">
    <property type="entry name" value="FkbM_mtfrase"/>
</dbReference>
<accession>A0ABR6B8H8</accession>
<feature type="domain" description="Methyltransferase FkbM" evidence="1">
    <location>
        <begin position="44"/>
        <end position="215"/>
    </location>
</feature>
<dbReference type="GO" id="GO:0032259">
    <property type="term" value="P:methylation"/>
    <property type="evidence" value="ECO:0007669"/>
    <property type="project" value="UniProtKB-KW"/>
</dbReference>
<dbReference type="EMBL" id="JACJID010000001">
    <property type="protein sequence ID" value="MBA8923177.1"/>
    <property type="molecule type" value="Genomic_DNA"/>
</dbReference>
<keyword evidence="2" id="KW-0808">Transferase</keyword>
<dbReference type="InterPro" id="IPR052514">
    <property type="entry name" value="SAM-dependent_MTase"/>
</dbReference>
<keyword evidence="2" id="KW-0489">Methyltransferase</keyword>
<dbReference type="RefSeq" id="WP_042220899.1">
    <property type="nucleotide sequence ID" value="NZ_BAAABQ010000046.1"/>
</dbReference>
<evidence type="ECO:0000313" key="3">
    <source>
        <dbReference type="Proteomes" id="UP000517916"/>
    </source>
</evidence>
<organism evidence="2 3">
    <name type="scientific">Kutzneria viridogrisea</name>
    <dbReference type="NCBI Taxonomy" id="47990"/>
    <lineage>
        <taxon>Bacteria</taxon>
        <taxon>Bacillati</taxon>
        <taxon>Actinomycetota</taxon>
        <taxon>Actinomycetes</taxon>
        <taxon>Pseudonocardiales</taxon>
        <taxon>Pseudonocardiaceae</taxon>
        <taxon>Kutzneria</taxon>
    </lineage>
</organism>
<keyword evidence="3" id="KW-1185">Reference proteome</keyword>
<dbReference type="NCBIfam" id="TIGR01444">
    <property type="entry name" value="fkbM_fam"/>
    <property type="match status" value="1"/>
</dbReference>
<evidence type="ECO:0000259" key="1">
    <source>
        <dbReference type="Pfam" id="PF05050"/>
    </source>
</evidence>
<proteinExistence type="predicted"/>
<dbReference type="PANTHER" id="PTHR34203:SF13">
    <property type="entry name" value="EXPRESSED PROTEIN"/>
    <property type="match status" value="1"/>
</dbReference>
<name>A0ABR6B8H8_9PSEU</name>
<dbReference type="Pfam" id="PF05050">
    <property type="entry name" value="Methyltransf_21"/>
    <property type="match status" value="1"/>
</dbReference>
<gene>
    <name evidence="2" type="ORF">BC739_000374</name>
</gene>
<dbReference type="Proteomes" id="UP000517916">
    <property type="component" value="Unassembled WGS sequence"/>
</dbReference>
<dbReference type="GO" id="GO:0008168">
    <property type="term" value="F:methyltransferase activity"/>
    <property type="evidence" value="ECO:0007669"/>
    <property type="project" value="UniProtKB-KW"/>
</dbReference>
<reference evidence="2 3" key="1">
    <citation type="submission" date="2020-08" db="EMBL/GenBank/DDBJ databases">
        <title>Genomic Encyclopedia of Archaeal and Bacterial Type Strains, Phase II (KMG-II): from individual species to whole genera.</title>
        <authorList>
            <person name="Goeker M."/>
        </authorList>
    </citation>
    <scope>NUCLEOTIDE SEQUENCE [LARGE SCALE GENOMIC DNA]</scope>
    <source>
        <strain evidence="2 3">DSM 43850</strain>
    </source>
</reference>
<dbReference type="InterPro" id="IPR029063">
    <property type="entry name" value="SAM-dependent_MTases_sf"/>
</dbReference>
<evidence type="ECO:0000313" key="2">
    <source>
        <dbReference type="EMBL" id="MBA8923177.1"/>
    </source>
</evidence>